<keyword evidence="5" id="KW-1185">Reference proteome</keyword>
<dbReference type="PANTHER" id="PTHR43877:SF2">
    <property type="entry name" value="AMINOALKYLPHOSPHONATE N-ACETYLTRANSFERASE-RELATED"/>
    <property type="match status" value="1"/>
</dbReference>
<dbReference type="Pfam" id="PF00583">
    <property type="entry name" value="Acetyltransf_1"/>
    <property type="match status" value="1"/>
</dbReference>
<name>A0A4D4JB29_9PSEU</name>
<gene>
    <name evidence="4" type="ORF">GTS_35010</name>
</gene>
<dbReference type="InterPro" id="IPR050832">
    <property type="entry name" value="Bact_Acetyltransf"/>
</dbReference>
<dbReference type="PROSITE" id="PS51186">
    <property type="entry name" value="GNAT"/>
    <property type="match status" value="1"/>
</dbReference>
<dbReference type="SUPFAM" id="SSF55729">
    <property type="entry name" value="Acyl-CoA N-acyltransferases (Nat)"/>
    <property type="match status" value="1"/>
</dbReference>
<evidence type="ECO:0000256" key="1">
    <source>
        <dbReference type="ARBA" id="ARBA00022679"/>
    </source>
</evidence>
<dbReference type="Proteomes" id="UP000298860">
    <property type="component" value="Unassembled WGS sequence"/>
</dbReference>
<dbReference type="GO" id="GO:0016747">
    <property type="term" value="F:acyltransferase activity, transferring groups other than amino-acyl groups"/>
    <property type="evidence" value="ECO:0007669"/>
    <property type="project" value="InterPro"/>
</dbReference>
<dbReference type="Gene3D" id="3.40.630.30">
    <property type="match status" value="1"/>
</dbReference>
<organism evidence="4 5">
    <name type="scientific">Gandjariella thermophila</name>
    <dbReference type="NCBI Taxonomy" id="1931992"/>
    <lineage>
        <taxon>Bacteria</taxon>
        <taxon>Bacillati</taxon>
        <taxon>Actinomycetota</taxon>
        <taxon>Actinomycetes</taxon>
        <taxon>Pseudonocardiales</taxon>
        <taxon>Pseudonocardiaceae</taxon>
        <taxon>Gandjariella</taxon>
    </lineage>
</organism>
<dbReference type="AlphaFoldDB" id="A0A4D4JB29"/>
<proteinExistence type="predicted"/>
<sequence>MDHVNHADPAAGADGADRARTADRVGADLAGRAAGAGSAGRPGGAVRDAMAGTLTVRPARADELAAVGELTAAAYLADGGVPEFYVEELRDASARAEAAEVLVATDHTGALLGTVTVCLPGTPLAEISRPGEAEFRMLATDPAAQGRGVGRSLVRAVLDRAAELGARRVVLCSTTANHRAHRIYRDLGFRRLPERDWSPTSDIRLLAFARDLA</sequence>
<dbReference type="PANTHER" id="PTHR43877">
    <property type="entry name" value="AMINOALKYLPHOSPHONATE N-ACETYLTRANSFERASE-RELATED-RELATED"/>
    <property type="match status" value="1"/>
</dbReference>
<dbReference type="EMBL" id="BJFL01000018">
    <property type="protein sequence ID" value="GDY31868.1"/>
    <property type="molecule type" value="Genomic_DNA"/>
</dbReference>
<evidence type="ECO:0000256" key="2">
    <source>
        <dbReference type="ARBA" id="ARBA00023315"/>
    </source>
</evidence>
<keyword evidence="2" id="KW-0012">Acyltransferase</keyword>
<dbReference type="RefSeq" id="WP_307722946.1">
    <property type="nucleotide sequence ID" value="NZ_BJFL01000018.1"/>
</dbReference>
<feature type="domain" description="N-acetyltransferase" evidence="3">
    <location>
        <begin position="54"/>
        <end position="210"/>
    </location>
</feature>
<reference evidence="5" key="1">
    <citation type="submission" date="2019-04" db="EMBL/GenBank/DDBJ databases">
        <title>Draft genome sequence of Pseudonocardiaceae bacterium SL3-2-4.</title>
        <authorList>
            <person name="Ningsih F."/>
            <person name="Yokota A."/>
            <person name="Sakai Y."/>
            <person name="Nanatani K."/>
            <person name="Yabe S."/>
            <person name="Oetari A."/>
            <person name="Sjamsuridzal W."/>
        </authorList>
    </citation>
    <scope>NUCLEOTIDE SEQUENCE [LARGE SCALE GENOMIC DNA]</scope>
    <source>
        <strain evidence="5">SL3-2-4</strain>
    </source>
</reference>
<evidence type="ECO:0000313" key="5">
    <source>
        <dbReference type="Proteomes" id="UP000298860"/>
    </source>
</evidence>
<keyword evidence="1 4" id="KW-0808">Transferase</keyword>
<protein>
    <submittedName>
        <fullName evidence="4">N-acetyltransferase</fullName>
    </submittedName>
</protein>
<dbReference type="InterPro" id="IPR000182">
    <property type="entry name" value="GNAT_dom"/>
</dbReference>
<evidence type="ECO:0000313" key="4">
    <source>
        <dbReference type="EMBL" id="GDY31868.1"/>
    </source>
</evidence>
<dbReference type="CDD" id="cd04301">
    <property type="entry name" value="NAT_SF"/>
    <property type="match status" value="1"/>
</dbReference>
<evidence type="ECO:0000259" key="3">
    <source>
        <dbReference type="PROSITE" id="PS51186"/>
    </source>
</evidence>
<comment type="caution">
    <text evidence="4">The sequence shown here is derived from an EMBL/GenBank/DDBJ whole genome shotgun (WGS) entry which is preliminary data.</text>
</comment>
<accession>A0A4D4JB29</accession>
<dbReference type="InterPro" id="IPR016181">
    <property type="entry name" value="Acyl_CoA_acyltransferase"/>
</dbReference>